<dbReference type="AlphaFoldDB" id="B0E0F7"/>
<organism evidence="3">
    <name type="scientific">Laccaria bicolor (strain S238N-H82 / ATCC MYA-4686)</name>
    <name type="common">Bicoloured deceiver</name>
    <name type="synonym">Laccaria laccata var. bicolor</name>
    <dbReference type="NCBI Taxonomy" id="486041"/>
    <lineage>
        <taxon>Eukaryota</taxon>
        <taxon>Fungi</taxon>
        <taxon>Dikarya</taxon>
        <taxon>Basidiomycota</taxon>
        <taxon>Agaricomycotina</taxon>
        <taxon>Agaricomycetes</taxon>
        <taxon>Agaricomycetidae</taxon>
        <taxon>Agaricales</taxon>
        <taxon>Agaricineae</taxon>
        <taxon>Hydnangiaceae</taxon>
        <taxon>Laccaria</taxon>
    </lineage>
</organism>
<evidence type="ECO:0000313" key="2">
    <source>
        <dbReference type="EMBL" id="EDQ99710.1"/>
    </source>
</evidence>
<dbReference type="KEGG" id="lbc:LACBIDRAFT_334822"/>
<dbReference type="SUPFAM" id="SSF52540">
    <property type="entry name" value="P-loop containing nucleoside triphosphate hydrolases"/>
    <property type="match status" value="1"/>
</dbReference>
<dbReference type="GeneID" id="6085300"/>
<dbReference type="EMBL" id="DS547160">
    <property type="protein sequence ID" value="EDQ99710.1"/>
    <property type="molecule type" value="Genomic_DNA"/>
</dbReference>
<feature type="compositionally biased region" description="Basic residues" evidence="1">
    <location>
        <begin position="161"/>
        <end position="175"/>
    </location>
</feature>
<dbReference type="RefSeq" id="XP_001889687.1">
    <property type="nucleotide sequence ID" value="XM_001889652.1"/>
</dbReference>
<evidence type="ECO:0000313" key="3">
    <source>
        <dbReference type="Proteomes" id="UP000001194"/>
    </source>
</evidence>
<protein>
    <submittedName>
        <fullName evidence="2">Predicted protein</fullName>
    </submittedName>
</protein>
<dbReference type="PANTHER" id="PTHR47642">
    <property type="entry name" value="ATP-DEPENDENT DNA HELICASE"/>
    <property type="match status" value="1"/>
</dbReference>
<sequence length="493" mass="55121">MIFAGDFAQLPPVGGQSLYSHSVGTQIHSGLKPGGQEAAVGKALWHQVTTVVILRENMRQKTQTPQDASLRKALVNMRYGNCTAEDIKFLRTLQASKKPGRPKIASKEFRNVAIICGRHTQKDQINQMGCERFAKETGQKLTHFYSVDKWGKDADPANKTKWGKSKAASKSKHKSNQIDFDDQHQIWNVRHGSTEHFAGKLSLCLGMLVMIRNNDATELCITKGQEGFVVGWQAKKGPHGKRILDTLFVKLDKPSKTIQIPGLPENVVPLVKGSKTITCTFPSDLKESIERQQVWVLPNFAMTDYAAQGKTRPYNVVHLNSCHTHMSYYTCLSRSASAAGTIILQGFEPSIVTRGCAKYLMQELREQELLDEITRLRYEGSLPPCVVGYTHNSLIRNFQNWKDPLRWTTNFTEINQDYLGALAAGFNKVLEGTLTLENILSNFLQAKQELVLDNLHLKCLNCGNAYEVDDTLGYVLHAFDPIPASTSKWIGSI</sequence>
<proteinExistence type="predicted"/>
<gene>
    <name evidence="2" type="ORF">LACBIDRAFT_334822</name>
</gene>
<dbReference type="Proteomes" id="UP000001194">
    <property type="component" value="Unassembled WGS sequence"/>
</dbReference>
<dbReference type="HOGENOM" id="CLU_043173_1_0_1"/>
<dbReference type="InParanoid" id="B0E0F7"/>
<keyword evidence="3" id="KW-1185">Reference proteome</keyword>
<dbReference type="PANTHER" id="PTHR47642:SF6">
    <property type="entry name" value="ATP-DEPENDENT DNA HELICASE"/>
    <property type="match status" value="1"/>
</dbReference>
<dbReference type="InterPro" id="IPR051055">
    <property type="entry name" value="PIF1_helicase"/>
</dbReference>
<feature type="region of interest" description="Disordered" evidence="1">
    <location>
        <begin position="156"/>
        <end position="177"/>
    </location>
</feature>
<accession>B0E0F7</accession>
<reference evidence="2 3" key="1">
    <citation type="journal article" date="2008" name="Nature">
        <title>The genome of Laccaria bicolor provides insights into mycorrhizal symbiosis.</title>
        <authorList>
            <person name="Martin F."/>
            <person name="Aerts A."/>
            <person name="Ahren D."/>
            <person name="Brun A."/>
            <person name="Danchin E.G.J."/>
            <person name="Duchaussoy F."/>
            <person name="Gibon J."/>
            <person name="Kohler A."/>
            <person name="Lindquist E."/>
            <person name="Pereda V."/>
            <person name="Salamov A."/>
            <person name="Shapiro H.J."/>
            <person name="Wuyts J."/>
            <person name="Blaudez D."/>
            <person name="Buee M."/>
            <person name="Brokstein P."/>
            <person name="Canbaeck B."/>
            <person name="Cohen D."/>
            <person name="Courty P.E."/>
            <person name="Coutinho P.M."/>
            <person name="Delaruelle C."/>
            <person name="Detter J.C."/>
            <person name="Deveau A."/>
            <person name="DiFazio S."/>
            <person name="Duplessis S."/>
            <person name="Fraissinet-Tachet L."/>
            <person name="Lucic E."/>
            <person name="Frey-Klett P."/>
            <person name="Fourrey C."/>
            <person name="Feussner I."/>
            <person name="Gay G."/>
            <person name="Grimwood J."/>
            <person name="Hoegger P.J."/>
            <person name="Jain P."/>
            <person name="Kilaru S."/>
            <person name="Labbe J."/>
            <person name="Lin Y.C."/>
            <person name="Legue V."/>
            <person name="Le Tacon F."/>
            <person name="Marmeisse R."/>
            <person name="Melayah D."/>
            <person name="Montanini B."/>
            <person name="Muratet M."/>
            <person name="Nehls U."/>
            <person name="Niculita-Hirzel H."/>
            <person name="Oudot-Le Secq M.P."/>
            <person name="Peter M."/>
            <person name="Quesneville H."/>
            <person name="Rajashekar B."/>
            <person name="Reich M."/>
            <person name="Rouhier N."/>
            <person name="Schmutz J."/>
            <person name="Yin T."/>
            <person name="Chalot M."/>
            <person name="Henrissat B."/>
            <person name="Kuees U."/>
            <person name="Lucas S."/>
            <person name="Van de Peer Y."/>
            <person name="Podila G.K."/>
            <person name="Polle A."/>
            <person name="Pukkila P.J."/>
            <person name="Richardson P.M."/>
            <person name="Rouze P."/>
            <person name="Sanders I.R."/>
            <person name="Stajich J.E."/>
            <person name="Tunlid A."/>
            <person name="Tuskan G."/>
            <person name="Grigoriev I.V."/>
        </authorList>
    </citation>
    <scope>NUCLEOTIDE SEQUENCE [LARGE SCALE GENOMIC DNA]</scope>
    <source>
        <strain evidence="3">S238N-H82 / ATCC MYA-4686</strain>
    </source>
</reference>
<dbReference type="STRING" id="486041.B0E0F7"/>
<name>B0E0F7_LACBS</name>
<dbReference type="OrthoDB" id="3247165at2759"/>
<evidence type="ECO:0000256" key="1">
    <source>
        <dbReference type="SAM" id="MobiDB-lite"/>
    </source>
</evidence>
<dbReference type="InterPro" id="IPR027417">
    <property type="entry name" value="P-loop_NTPase"/>
</dbReference>